<gene>
    <name evidence="2" type="ORF">POTOM_031353</name>
</gene>
<dbReference type="SMART" id="SM00219">
    <property type="entry name" value="TyrKc"/>
    <property type="match status" value="1"/>
</dbReference>
<name>A0A8X7Z7K8_POPTO</name>
<dbReference type="InterPro" id="IPR050167">
    <property type="entry name" value="Ser_Thr_protein_kinase"/>
</dbReference>
<protein>
    <recommendedName>
        <fullName evidence="1">Protein kinase domain-containing protein</fullName>
    </recommendedName>
</protein>
<dbReference type="InterPro" id="IPR020635">
    <property type="entry name" value="Tyr_kinase_cat_dom"/>
</dbReference>
<dbReference type="PANTHER" id="PTHR23257:SF980">
    <property type="entry name" value="SERINE_THREONINE-PROTEIN KINASE STY46"/>
    <property type="match status" value="1"/>
</dbReference>
<dbReference type="Pfam" id="PF00069">
    <property type="entry name" value="Pkinase"/>
    <property type="match status" value="1"/>
</dbReference>
<evidence type="ECO:0000259" key="1">
    <source>
        <dbReference type="PROSITE" id="PS50011"/>
    </source>
</evidence>
<dbReference type="GO" id="GO:0005737">
    <property type="term" value="C:cytoplasm"/>
    <property type="evidence" value="ECO:0007669"/>
    <property type="project" value="TreeGrafter"/>
</dbReference>
<reference evidence="2" key="1">
    <citation type="journal article" date="2020" name="bioRxiv">
        <title>Hybrid origin of Populus tomentosa Carr. identified through genome sequencing and phylogenomic analysis.</title>
        <authorList>
            <person name="An X."/>
            <person name="Gao K."/>
            <person name="Chen Z."/>
            <person name="Li J."/>
            <person name="Yang X."/>
            <person name="Yang X."/>
            <person name="Zhou J."/>
            <person name="Guo T."/>
            <person name="Zhao T."/>
            <person name="Huang S."/>
            <person name="Miao D."/>
            <person name="Khan W.U."/>
            <person name="Rao P."/>
            <person name="Ye M."/>
            <person name="Lei B."/>
            <person name="Liao W."/>
            <person name="Wang J."/>
            <person name="Ji L."/>
            <person name="Li Y."/>
            <person name="Guo B."/>
            <person name="Mustafa N.S."/>
            <person name="Li S."/>
            <person name="Yun Q."/>
            <person name="Keller S.R."/>
            <person name="Mao J."/>
            <person name="Zhang R."/>
            <person name="Strauss S.H."/>
        </authorList>
    </citation>
    <scope>NUCLEOTIDE SEQUENCE</scope>
    <source>
        <strain evidence="2">GM15</strain>
        <tissue evidence="2">Leaf</tissue>
    </source>
</reference>
<dbReference type="GO" id="GO:0005524">
    <property type="term" value="F:ATP binding"/>
    <property type="evidence" value="ECO:0007669"/>
    <property type="project" value="InterPro"/>
</dbReference>
<dbReference type="AlphaFoldDB" id="A0A8X7Z7K8"/>
<dbReference type="Proteomes" id="UP000886885">
    <property type="component" value="Chromosome 8D"/>
</dbReference>
<dbReference type="GO" id="GO:0004713">
    <property type="term" value="F:protein tyrosine kinase activity"/>
    <property type="evidence" value="ECO:0007669"/>
    <property type="project" value="InterPro"/>
</dbReference>
<dbReference type="PROSITE" id="PS50011">
    <property type="entry name" value="PROTEIN_KINASE_DOM"/>
    <property type="match status" value="1"/>
</dbReference>
<dbReference type="EMBL" id="JAAWWB010000016">
    <property type="protein sequence ID" value="KAG6763906.1"/>
    <property type="molecule type" value="Genomic_DNA"/>
</dbReference>
<dbReference type="InterPro" id="IPR000719">
    <property type="entry name" value="Prot_kinase_dom"/>
</dbReference>
<dbReference type="PANTHER" id="PTHR23257">
    <property type="entry name" value="SERINE-THREONINE PROTEIN KINASE"/>
    <property type="match status" value="1"/>
</dbReference>
<comment type="caution">
    <text evidence="2">The sequence shown here is derived from an EMBL/GenBank/DDBJ whole genome shotgun (WGS) entry which is preliminary data.</text>
</comment>
<keyword evidence="3" id="KW-1185">Reference proteome</keyword>
<accession>A0A8X7Z7K8</accession>
<sequence length="132" mass="15001">MLLTMVANSEKVLMHNLKVRHKNVVQFIGVSTRSPNLCIMTHTSYLYKFLHKQKGILKLPSLIKVAVDVVKVGDFGFSRVQTQSGVMTAETRTYHWMAPEVIEHEPYDHKADVFSFGIVAWELLAREISATV</sequence>
<organism evidence="2 3">
    <name type="scientific">Populus tomentosa</name>
    <name type="common">Chinese white poplar</name>
    <dbReference type="NCBI Taxonomy" id="118781"/>
    <lineage>
        <taxon>Eukaryota</taxon>
        <taxon>Viridiplantae</taxon>
        <taxon>Streptophyta</taxon>
        <taxon>Embryophyta</taxon>
        <taxon>Tracheophyta</taxon>
        <taxon>Spermatophyta</taxon>
        <taxon>Magnoliopsida</taxon>
        <taxon>eudicotyledons</taxon>
        <taxon>Gunneridae</taxon>
        <taxon>Pentapetalae</taxon>
        <taxon>rosids</taxon>
        <taxon>fabids</taxon>
        <taxon>Malpighiales</taxon>
        <taxon>Salicaceae</taxon>
        <taxon>Saliceae</taxon>
        <taxon>Populus</taxon>
    </lineage>
</organism>
<proteinExistence type="predicted"/>
<evidence type="ECO:0000313" key="3">
    <source>
        <dbReference type="Proteomes" id="UP000886885"/>
    </source>
</evidence>
<evidence type="ECO:0000313" key="2">
    <source>
        <dbReference type="EMBL" id="KAG6763906.1"/>
    </source>
</evidence>
<dbReference type="OrthoDB" id="4062651at2759"/>
<dbReference type="GO" id="GO:0007165">
    <property type="term" value="P:signal transduction"/>
    <property type="evidence" value="ECO:0007669"/>
    <property type="project" value="TreeGrafter"/>
</dbReference>
<feature type="domain" description="Protein kinase" evidence="1">
    <location>
        <begin position="1"/>
        <end position="132"/>
    </location>
</feature>